<feature type="transmembrane region" description="Helical" evidence="1">
    <location>
        <begin position="43"/>
        <end position="67"/>
    </location>
</feature>
<dbReference type="Proteomes" id="UP001519332">
    <property type="component" value="Unassembled WGS sequence"/>
</dbReference>
<dbReference type="RefSeq" id="WP_209643889.1">
    <property type="nucleotide sequence ID" value="NZ_JAGINW010000001.1"/>
</dbReference>
<feature type="transmembrane region" description="Helical" evidence="1">
    <location>
        <begin position="79"/>
        <end position="96"/>
    </location>
</feature>
<keyword evidence="3" id="KW-1185">Reference proteome</keyword>
<accession>A0ABS4TR37</accession>
<evidence type="ECO:0000313" key="3">
    <source>
        <dbReference type="Proteomes" id="UP001519332"/>
    </source>
</evidence>
<dbReference type="PANTHER" id="PTHR36840">
    <property type="entry name" value="BLL5714 PROTEIN"/>
    <property type="match status" value="1"/>
</dbReference>
<feature type="transmembrane region" description="Helical" evidence="1">
    <location>
        <begin position="244"/>
        <end position="263"/>
    </location>
</feature>
<gene>
    <name evidence="2" type="ORF">JOF56_007256</name>
</gene>
<dbReference type="Pfam" id="PF06772">
    <property type="entry name" value="LtrA"/>
    <property type="match status" value="1"/>
</dbReference>
<dbReference type="InterPro" id="IPR010640">
    <property type="entry name" value="Low_temperature_requirement_A"/>
</dbReference>
<feature type="transmembrane region" description="Helical" evidence="1">
    <location>
        <begin position="102"/>
        <end position="121"/>
    </location>
</feature>
<reference evidence="2 3" key="1">
    <citation type="submission" date="2021-03" db="EMBL/GenBank/DDBJ databases">
        <title>Sequencing the genomes of 1000 actinobacteria strains.</title>
        <authorList>
            <person name="Klenk H.-P."/>
        </authorList>
    </citation>
    <scope>NUCLEOTIDE SEQUENCE [LARGE SCALE GENOMIC DNA]</scope>
    <source>
        <strain evidence="2 3">DSM 46670</strain>
    </source>
</reference>
<proteinExistence type="predicted"/>
<name>A0ABS4TR37_9PSEU</name>
<keyword evidence="1" id="KW-0472">Membrane</keyword>
<keyword evidence="1" id="KW-0812">Transmembrane</keyword>
<comment type="caution">
    <text evidence="2">The sequence shown here is derived from an EMBL/GenBank/DDBJ whole genome shotgun (WGS) entry which is preliminary data.</text>
</comment>
<organism evidence="2 3">
    <name type="scientific">Kibdelosporangium banguiense</name>
    <dbReference type="NCBI Taxonomy" id="1365924"/>
    <lineage>
        <taxon>Bacteria</taxon>
        <taxon>Bacillati</taxon>
        <taxon>Actinomycetota</taxon>
        <taxon>Actinomycetes</taxon>
        <taxon>Pseudonocardiales</taxon>
        <taxon>Pseudonocardiaceae</taxon>
        <taxon>Kibdelosporangium</taxon>
    </lineage>
</organism>
<feature type="transmembrane region" description="Helical" evidence="1">
    <location>
        <begin position="345"/>
        <end position="370"/>
    </location>
</feature>
<dbReference type="EMBL" id="JAGINW010000001">
    <property type="protein sequence ID" value="MBP2326871.1"/>
    <property type="molecule type" value="Genomic_DNA"/>
</dbReference>
<feature type="transmembrane region" description="Helical" evidence="1">
    <location>
        <begin position="12"/>
        <end position="31"/>
    </location>
</feature>
<dbReference type="PANTHER" id="PTHR36840:SF1">
    <property type="entry name" value="BLL5714 PROTEIN"/>
    <property type="match status" value="1"/>
</dbReference>
<evidence type="ECO:0000313" key="2">
    <source>
        <dbReference type="EMBL" id="MBP2326871.1"/>
    </source>
</evidence>
<keyword evidence="1" id="KW-1133">Transmembrane helix</keyword>
<feature type="transmembrane region" description="Helical" evidence="1">
    <location>
        <begin position="211"/>
        <end position="232"/>
    </location>
</feature>
<feature type="transmembrane region" description="Helical" evidence="1">
    <location>
        <begin position="283"/>
        <end position="302"/>
    </location>
</feature>
<feature type="transmembrane region" description="Helical" evidence="1">
    <location>
        <begin position="314"/>
        <end position="333"/>
    </location>
</feature>
<sequence>MSDAHAATDRHASWLELFFDLVVVVAVNQLAHLLHGDAHHGPAALSIVTFLTLYLAIWLVWTTFTLYSNVVADKVRRRAMFIGMAGIAVMAAAVPHGMDGRAAVFAAAYLITSGVGSSSFVRSGRIILSWSAASRNFGLAPWVVSFWVHHPWWKVSLWLLGLAMSLWASMGNRPADDEWLAAFNRRLERRGAELPRMEIAQVNTAHLGERLGLFVIIVLGEAMLQLVGAVAGIDDWSPGAGRGLLLLLTAAAGFGLLITLWWLNTRHGFAQVTRLRPSLLLPAHFVAIAAITTIAAGLGSAAAESAEHLATSTAWLLCAGVSVYLLVITVLTGQVRRWPISAGMIVVPVVGAVFAFVVPAAVVVAILLIVSAVQTWNLRLSSTPDV</sequence>
<protein>
    <submittedName>
        <fullName evidence="2">Low temperature requirement protein LtrA</fullName>
    </submittedName>
</protein>
<evidence type="ECO:0000256" key="1">
    <source>
        <dbReference type="SAM" id="Phobius"/>
    </source>
</evidence>